<keyword evidence="2" id="KW-1185">Reference proteome</keyword>
<dbReference type="Proteomes" id="UP000247476">
    <property type="component" value="Unassembled WGS sequence"/>
</dbReference>
<sequence length="136" mass="15840">MYIYEARNEAGLWISGIFQRAEDAKTYDDTIPDELKPFHALIERTGLQYPFYIIENGGFAYTDRLGAIEALDRIEPRADDDTVYFNLYYVRTDYKPSKPGADQMGLLSHLHIDNGFVRHYKRQGIGLLIRNRMMEP</sequence>
<gene>
    <name evidence="1" type="ORF">DLM86_12350</name>
</gene>
<protein>
    <submittedName>
        <fullName evidence="1">Uncharacterized protein</fullName>
    </submittedName>
</protein>
<dbReference type="AlphaFoldDB" id="A0A2V5K4M2"/>
<dbReference type="EMBL" id="QJVJ01000005">
    <property type="protein sequence ID" value="PYI54265.1"/>
    <property type="molecule type" value="Genomic_DNA"/>
</dbReference>
<evidence type="ECO:0000313" key="2">
    <source>
        <dbReference type="Proteomes" id="UP000247476"/>
    </source>
</evidence>
<accession>A0A2V5K4M2</accession>
<dbReference type="OrthoDB" id="2604202at2"/>
<comment type="caution">
    <text evidence="1">The sequence shown here is derived from an EMBL/GenBank/DDBJ whole genome shotgun (WGS) entry which is preliminary data.</text>
</comment>
<evidence type="ECO:0000313" key="1">
    <source>
        <dbReference type="EMBL" id="PYI54265.1"/>
    </source>
</evidence>
<name>A0A2V5K4M2_9BACL</name>
<dbReference type="RefSeq" id="WP_110840326.1">
    <property type="nucleotide sequence ID" value="NZ_QJVJ01000005.1"/>
</dbReference>
<proteinExistence type="predicted"/>
<reference evidence="1 2" key="1">
    <citation type="submission" date="2018-05" db="EMBL/GenBank/DDBJ databases">
        <title>Paenibacillus flagellatus sp. nov., isolated from selenium mineral soil.</title>
        <authorList>
            <person name="Dai X."/>
        </authorList>
    </citation>
    <scope>NUCLEOTIDE SEQUENCE [LARGE SCALE GENOMIC DNA]</scope>
    <source>
        <strain evidence="1 2">DXL2</strain>
    </source>
</reference>
<organism evidence="1 2">
    <name type="scientific">Paenibacillus flagellatus</name>
    <dbReference type="NCBI Taxonomy" id="2211139"/>
    <lineage>
        <taxon>Bacteria</taxon>
        <taxon>Bacillati</taxon>
        <taxon>Bacillota</taxon>
        <taxon>Bacilli</taxon>
        <taxon>Bacillales</taxon>
        <taxon>Paenibacillaceae</taxon>
        <taxon>Paenibacillus</taxon>
    </lineage>
</organism>